<sequence>MQESKPMKEQMHIAAQYLAAANMSFLKKKEDDSHTNLGFDISTLSLETYELSPNEDKLSLHYNDFSLEWSSQKGNTKLSLDGKKHHAILEWLQELSKAHLSKEYMYEFHYDLPYSIEDIHMFTLTDPSELDHLAHLRALAQNTIAHVVASYHLDSPIRIWPHHFDTGAYASLDDDSGISIGIGLAIPDSISETHYFYISGYNDQGSFVPPSSEELSMGKWLDQDFKGAVLPATGLLESEAIQFFKEAIHQYRIA</sequence>
<dbReference type="Proteomes" id="UP001596043">
    <property type="component" value="Unassembled WGS sequence"/>
</dbReference>
<comment type="caution">
    <text evidence="1">The sequence shown here is derived from an EMBL/GenBank/DDBJ whole genome shotgun (WGS) entry which is preliminary data.</text>
</comment>
<evidence type="ECO:0000313" key="1">
    <source>
        <dbReference type="EMBL" id="MFC4635074.1"/>
    </source>
</evidence>
<protein>
    <recommendedName>
        <fullName evidence="3">DUF4132 domain-containing protein</fullName>
    </recommendedName>
</protein>
<dbReference type="EMBL" id="JBHSFV010000009">
    <property type="protein sequence ID" value="MFC4635074.1"/>
    <property type="molecule type" value="Genomic_DNA"/>
</dbReference>
<reference evidence="2" key="1">
    <citation type="journal article" date="2019" name="Int. J. Syst. Evol. Microbiol.">
        <title>The Global Catalogue of Microorganisms (GCM) 10K type strain sequencing project: providing services to taxonomists for standard genome sequencing and annotation.</title>
        <authorList>
            <consortium name="The Broad Institute Genomics Platform"/>
            <consortium name="The Broad Institute Genome Sequencing Center for Infectious Disease"/>
            <person name="Wu L."/>
            <person name="Ma J."/>
        </authorList>
    </citation>
    <scope>NUCLEOTIDE SEQUENCE [LARGE SCALE GENOMIC DNA]</scope>
    <source>
        <strain evidence="2">YJ-61-S</strain>
    </source>
</reference>
<evidence type="ECO:0008006" key="3">
    <source>
        <dbReference type="Google" id="ProtNLM"/>
    </source>
</evidence>
<organism evidence="1 2">
    <name type="scientific">Dokdonia ponticola</name>
    <dbReference type="NCBI Taxonomy" id="2041041"/>
    <lineage>
        <taxon>Bacteria</taxon>
        <taxon>Pseudomonadati</taxon>
        <taxon>Bacteroidota</taxon>
        <taxon>Flavobacteriia</taxon>
        <taxon>Flavobacteriales</taxon>
        <taxon>Flavobacteriaceae</taxon>
        <taxon>Dokdonia</taxon>
    </lineage>
</organism>
<keyword evidence="2" id="KW-1185">Reference proteome</keyword>
<proteinExistence type="predicted"/>
<name>A0ABV9I0R4_9FLAO</name>
<evidence type="ECO:0000313" key="2">
    <source>
        <dbReference type="Proteomes" id="UP001596043"/>
    </source>
</evidence>
<dbReference type="RefSeq" id="WP_379979948.1">
    <property type="nucleotide sequence ID" value="NZ_JBHSFV010000009.1"/>
</dbReference>
<gene>
    <name evidence="1" type="ORF">ACFO3O_14225</name>
</gene>
<accession>A0ABV9I0R4</accession>